<protein>
    <submittedName>
        <fullName evidence="1">Uncharacterized protein</fullName>
    </submittedName>
</protein>
<keyword evidence="2" id="KW-1185">Reference proteome</keyword>
<evidence type="ECO:0000313" key="1">
    <source>
        <dbReference type="EMBL" id="THU40039.1"/>
    </source>
</evidence>
<sequence>MFEIRQAFLFLIVLNSNTFNVNMEPKYTTPDIIASMWNLPPNCPAPVFPLIYYEWLKGVECRGFIRLEHLIGDIDFVGYPLENDDILIDSLGRVFDLKFDEFVFPNSVIATWSEDELKQNIIPALNYNGNAEFEKQVLNEKNVADIISKMATFFTW</sequence>
<proteinExistence type="predicted"/>
<dbReference type="Proteomes" id="UP000306918">
    <property type="component" value="Unassembled WGS sequence"/>
</dbReference>
<accession>A0A4S8HYY1</accession>
<organism evidence="1 2">
    <name type="scientific">Niastella caeni</name>
    <dbReference type="NCBI Taxonomy" id="2569763"/>
    <lineage>
        <taxon>Bacteria</taxon>
        <taxon>Pseudomonadati</taxon>
        <taxon>Bacteroidota</taxon>
        <taxon>Chitinophagia</taxon>
        <taxon>Chitinophagales</taxon>
        <taxon>Chitinophagaceae</taxon>
        <taxon>Niastella</taxon>
    </lineage>
</organism>
<comment type="caution">
    <text evidence="1">The sequence shown here is derived from an EMBL/GenBank/DDBJ whole genome shotgun (WGS) entry which is preliminary data.</text>
</comment>
<dbReference type="EMBL" id="STFF01000002">
    <property type="protein sequence ID" value="THU40039.1"/>
    <property type="molecule type" value="Genomic_DNA"/>
</dbReference>
<evidence type="ECO:0000313" key="2">
    <source>
        <dbReference type="Proteomes" id="UP000306918"/>
    </source>
</evidence>
<gene>
    <name evidence="1" type="ORF">FAM09_09135</name>
</gene>
<dbReference type="AlphaFoldDB" id="A0A4S8HYY1"/>
<reference evidence="1 2" key="1">
    <citation type="submission" date="2019-04" db="EMBL/GenBank/DDBJ databases">
        <title>Niastella caeni sp. nov., isolated from activated sludge.</title>
        <authorList>
            <person name="Sheng M."/>
        </authorList>
    </citation>
    <scope>NUCLEOTIDE SEQUENCE [LARGE SCALE GENOMIC DNA]</scope>
    <source>
        <strain evidence="1 2">HX-2-15</strain>
    </source>
</reference>
<name>A0A4S8HYY1_9BACT</name>